<dbReference type="Proteomes" id="UP000314294">
    <property type="component" value="Unassembled WGS sequence"/>
</dbReference>
<comment type="caution">
    <text evidence="1">The sequence shown here is derived from an EMBL/GenBank/DDBJ whole genome shotgun (WGS) entry which is preliminary data.</text>
</comment>
<keyword evidence="2" id="KW-1185">Reference proteome</keyword>
<dbReference type="AlphaFoldDB" id="A0A4Z2JIW2"/>
<proteinExistence type="predicted"/>
<evidence type="ECO:0000313" key="2">
    <source>
        <dbReference type="Proteomes" id="UP000314294"/>
    </source>
</evidence>
<gene>
    <name evidence="1" type="ORF">EYF80_000470</name>
</gene>
<accession>A0A4Z2JIW2</accession>
<protein>
    <submittedName>
        <fullName evidence="1">Uncharacterized protein</fullName>
    </submittedName>
</protein>
<name>A0A4Z2JIW2_9TELE</name>
<organism evidence="1 2">
    <name type="scientific">Liparis tanakae</name>
    <name type="common">Tanaka's snailfish</name>
    <dbReference type="NCBI Taxonomy" id="230148"/>
    <lineage>
        <taxon>Eukaryota</taxon>
        <taxon>Metazoa</taxon>
        <taxon>Chordata</taxon>
        <taxon>Craniata</taxon>
        <taxon>Vertebrata</taxon>
        <taxon>Euteleostomi</taxon>
        <taxon>Actinopterygii</taxon>
        <taxon>Neopterygii</taxon>
        <taxon>Teleostei</taxon>
        <taxon>Neoteleostei</taxon>
        <taxon>Acanthomorphata</taxon>
        <taxon>Eupercaria</taxon>
        <taxon>Perciformes</taxon>
        <taxon>Cottioidei</taxon>
        <taxon>Cottales</taxon>
        <taxon>Liparidae</taxon>
        <taxon>Liparis</taxon>
    </lineage>
</organism>
<sequence>MCLCPENSGVIVCSLGKRQEKERQTCTFLSRGAARGPLPTGTTCPERYAPQSAAAPLPHGVVY</sequence>
<reference evidence="1 2" key="1">
    <citation type="submission" date="2019-03" db="EMBL/GenBank/DDBJ databases">
        <title>First draft genome of Liparis tanakae, snailfish: a comprehensive survey of snailfish specific genes.</title>
        <authorList>
            <person name="Kim W."/>
            <person name="Song I."/>
            <person name="Jeong J.-H."/>
            <person name="Kim D."/>
            <person name="Kim S."/>
            <person name="Ryu S."/>
            <person name="Song J.Y."/>
            <person name="Lee S.K."/>
        </authorList>
    </citation>
    <scope>NUCLEOTIDE SEQUENCE [LARGE SCALE GENOMIC DNA]</scope>
    <source>
        <tissue evidence="1">Muscle</tissue>
    </source>
</reference>
<evidence type="ECO:0000313" key="1">
    <source>
        <dbReference type="EMBL" id="TNN89182.1"/>
    </source>
</evidence>
<dbReference type="EMBL" id="SRLO01000002">
    <property type="protein sequence ID" value="TNN89182.1"/>
    <property type="molecule type" value="Genomic_DNA"/>
</dbReference>